<dbReference type="GO" id="GO:0005975">
    <property type="term" value="P:carbohydrate metabolic process"/>
    <property type="evidence" value="ECO:0007669"/>
    <property type="project" value="InterPro"/>
</dbReference>
<comment type="caution">
    <text evidence="4">The sequence shown here is derived from an EMBL/GenBank/DDBJ whole genome shotgun (WGS) entry which is preliminary data.</text>
</comment>
<dbReference type="PANTHER" id="PTHR10963">
    <property type="entry name" value="GLYCOSYL HYDROLASE-RELATED"/>
    <property type="match status" value="1"/>
</dbReference>
<accession>A0A923TA04</accession>
<dbReference type="InterPro" id="IPR000757">
    <property type="entry name" value="Beta-glucanase-like"/>
</dbReference>
<gene>
    <name evidence="4" type="ORF">H9S92_18080</name>
</gene>
<protein>
    <submittedName>
        <fullName evidence="4">Family 16 glycosylhydrolase</fullName>
    </submittedName>
</protein>
<organism evidence="4 5">
    <name type="scientific">Neolewinella lacunae</name>
    <dbReference type="NCBI Taxonomy" id="1517758"/>
    <lineage>
        <taxon>Bacteria</taxon>
        <taxon>Pseudomonadati</taxon>
        <taxon>Bacteroidota</taxon>
        <taxon>Saprospiria</taxon>
        <taxon>Saprospirales</taxon>
        <taxon>Lewinellaceae</taxon>
        <taxon>Neolewinella</taxon>
    </lineage>
</organism>
<dbReference type="Gene3D" id="2.60.120.200">
    <property type="match status" value="1"/>
</dbReference>
<dbReference type="SUPFAM" id="SSF49899">
    <property type="entry name" value="Concanavalin A-like lectins/glucanases"/>
    <property type="match status" value="1"/>
</dbReference>
<dbReference type="PROSITE" id="PS51762">
    <property type="entry name" value="GH16_2"/>
    <property type="match status" value="1"/>
</dbReference>
<dbReference type="RefSeq" id="WP_187468104.1">
    <property type="nucleotide sequence ID" value="NZ_JACSIT010000149.1"/>
</dbReference>
<dbReference type="GO" id="GO:0004553">
    <property type="term" value="F:hydrolase activity, hydrolyzing O-glycosyl compounds"/>
    <property type="evidence" value="ECO:0007669"/>
    <property type="project" value="InterPro"/>
</dbReference>
<reference evidence="4" key="1">
    <citation type="submission" date="2020-08" db="EMBL/GenBank/DDBJ databases">
        <title>Lewinella bacteria from marine environments.</title>
        <authorList>
            <person name="Zhong Y."/>
        </authorList>
    </citation>
    <scope>NUCLEOTIDE SEQUENCE</scope>
    <source>
        <strain evidence="4">KCTC 42187</strain>
    </source>
</reference>
<sequence length="381" mass="42701">MKKPLLFFLNPFLLLLPLGLVNGWPVEAAPTQVDTVRPSSSTTTFDRLVWSDEFEGTGAIDTSKWFHQTRLPDGGSWYNGEIQHYTDRTDNSFLENGLMTIRAQRETYTNQGHTKQFTSARLNSRFAFTYGRVEVRAKLPRGIGTWPAIWTLGKNITETGAYWQTQGFGTTGWPACGEIDIMEHWGNNQNFVQSAIHTPSSFGNTVNHGGRSIPTVSNEFHVYALEWTAEQLVFSVDDVVHYTYRPAVRNASTWPFHAEQYLLLNFAIQPSIESSFQSGDLVFDYVRVFQEGTVATTPIDAASGIRIFPSPFRETLSGSIDFQFPLPAKASLYNVSGELVGTYRVESNDFTLSSLGHLPGGVYSLHLQLGNRNYSVQVVKE</sequence>
<evidence type="ECO:0000313" key="5">
    <source>
        <dbReference type="Proteomes" id="UP000650081"/>
    </source>
</evidence>
<feature type="signal peptide" evidence="2">
    <location>
        <begin position="1"/>
        <end position="28"/>
    </location>
</feature>
<dbReference type="InterPro" id="IPR013320">
    <property type="entry name" value="ConA-like_dom_sf"/>
</dbReference>
<dbReference type="InterPro" id="IPR050546">
    <property type="entry name" value="Glycosyl_Hydrlase_16"/>
</dbReference>
<feature type="domain" description="GH16" evidence="3">
    <location>
        <begin position="22"/>
        <end position="294"/>
    </location>
</feature>
<dbReference type="Proteomes" id="UP000650081">
    <property type="component" value="Unassembled WGS sequence"/>
</dbReference>
<evidence type="ECO:0000313" key="4">
    <source>
        <dbReference type="EMBL" id="MBC6996084.1"/>
    </source>
</evidence>
<dbReference type="Pfam" id="PF00722">
    <property type="entry name" value="Glyco_hydro_16"/>
    <property type="match status" value="1"/>
</dbReference>
<dbReference type="PANTHER" id="PTHR10963:SF55">
    <property type="entry name" value="GLYCOSIDE HYDROLASE FAMILY 16 PROTEIN"/>
    <property type="match status" value="1"/>
</dbReference>
<dbReference type="EMBL" id="JACSIT010000149">
    <property type="protein sequence ID" value="MBC6996084.1"/>
    <property type="molecule type" value="Genomic_DNA"/>
</dbReference>
<feature type="chain" id="PRO_5037596266" evidence="2">
    <location>
        <begin position="29"/>
        <end position="381"/>
    </location>
</feature>
<evidence type="ECO:0000256" key="1">
    <source>
        <dbReference type="ARBA" id="ARBA00006865"/>
    </source>
</evidence>
<proteinExistence type="inferred from homology"/>
<evidence type="ECO:0000256" key="2">
    <source>
        <dbReference type="SAM" id="SignalP"/>
    </source>
</evidence>
<keyword evidence="2" id="KW-0732">Signal</keyword>
<evidence type="ECO:0000259" key="3">
    <source>
        <dbReference type="PROSITE" id="PS51762"/>
    </source>
</evidence>
<keyword evidence="5" id="KW-1185">Reference proteome</keyword>
<dbReference type="AlphaFoldDB" id="A0A923TA04"/>
<name>A0A923TA04_9BACT</name>
<dbReference type="CDD" id="cd08023">
    <property type="entry name" value="GH16_laminarinase_like"/>
    <property type="match status" value="1"/>
</dbReference>
<comment type="similarity">
    <text evidence="1">Belongs to the glycosyl hydrolase 16 family.</text>
</comment>